<protein>
    <submittedName>
        <fullName evidence="1">Uncharacterized protein</fullName>
    </submittedName>
</protein>
<name>A0AAW2X2L5_9LAMI</name>
<gene>
    <name evidence="1" type="ORF">Slati_1933200</name>
</gene>
<proteinExistence type="predicted"/>
<evidence type="ECO:0000313" key="1">
    <source>
        <dbReference type="EMBL" id="KAL0448053.1"/>
    </source>
</evidence>
<reference evidence="1" key="2">
    <citation type="journal article" date="2024" name="Plant">
        <title>Genomic evolution and insights into agronomic trait innovations of Sesamum species.</title>
        <authorList>
            <person name="Miao H."/>
            <person name="Wang L."/>
            <person name="Qu L."/>
            <person name="Liu H."/>
            <person name="Sun Y."/>
            <person name="Le M."/>
            <person name="Wang Q."/>
            <person name="Wei S."/>
            <person name="Zheng Y."/>
            <person name="Lin W."/>
            <person name="Duan Y."/>
            <person name="Cao H."/>
            <person name="Xiong S."/>
            <person name="Wang X."/>
            <person name="Wei L."/>
            <person name="Li C."/>
            <person name="Ma Q."/>
            <person name="Ju M."/>
            <person name="Zhao R."/>
            <person name="Li G."/>
            <person name="Mu C."/>
            <person name="Tian Q."/>
            <person name="Mei H."/>
            <person name="Zhang T."/>
            <person name="Gao T."/>
            <person name="Zhang H."/>
        </authorList>
    </citation>
    <scope>NUCLEOTIDE SEQUENCE</scope>
    <source>
        <strain evidence="1">KEN1</strain>
    </source>
</reference>
<reference evidence="1" key="1">
    <citation type="submission" date="2020-06" db="EMBL/GenBank/DDBJ databases">
        <authorList>
            <person name="Li T."/>
            <person name="Hu X."/>
            <person name="Zhang T."/>
            <person name="Song X."/>
            <person name="Zhang H."/>
            <person name="Dai N."/>
            <person name="Sheng W."/>
            <person name="Hou X."/>
            <person name="Wei L."/>
        </authorList>
    </citation>
    <scope>NUCLEOTIDE SEQUENCE</scope>
    <source>
        <strain evidence="1">KEN1</strain>
        <tissue evidence="1">Leaf</tissue>
    </source>
</reference>
<comment type="caution">
    <text evidence="1">The sequence shown here is derived from an EMBL/GenBank/DDBJ whole genome shotgun (WGS) entry which is preliminary data.</text>
</comment>
<sequence length="143" mass="15981">MNAVSHSSSTRSRCSLSSWELSSSVKYSILCKGIPNSAGMIASIPYTRVKGFFPVKPLGVVRNLDLLIGLGMRYQGKSLLYVQPCTPFLYPPSLKLSAIIKNYFQEEPKAAYDVLPYELHEFPFNNTGKRLSLYPLRKVVDGD</sequence>
<dbReference type="EMBL" id="JACGWN010000006">
    <property type="protein sequence ID" value="KAL0448053.1"/>
    <property type="molecule type" value="Genomic_DNA"/>
</dbReference>
<accession>A0AAW2X2L5</accession>
<organism evidence="1">
    <name type="scientific">Sesamum latifolium</name>
    <dbReference type="NCBI Taxonomy" id="2727402"/>
    <lineage>
        <taxon>Eukaryota</taxon>
        <taxon>Viridiplantae</taxon>
        <taxon>Streptophyta</taxon>
        <taxon>Embryophyta</taxon>
        <taxon>Tracheophyta</taxon>
        <taxon>Spermatophyta</taxon>
        <taxon>Magnoliopsida</taxon>
        <taxon>eudicotyledons</taxon>
        <taxon>Gunneridae</taxon>
        <taxon>Pentapetalae</taxon>
        <taxon>asterids</taxon>
        <taxon>lamiids</taxon>
        <taxon>Lamiales</taxon>
        <taxon>Pedaliaceae</taxon>
        <taxon>Sesamum</taxon>
    </lineage>
</organism>
<dbReference type="AlphaFoldDB" id="A0AAW2X2L5"/>